<proteinExistence type="predicted"/>
<dbReference type="Pfam" id="PF00563">
    <property type="entry name" value="EAL"/>
    <property type="match status" value="1"/>
</dbReference>
<keyword evidence="8" id="KW-1185">Reference proteome</keyword>
<keyword evidence="2" id="KW-0472">Membrane</keyword>
<evidence type="ECO:0008006" key="9">
    <source>
        <dbReference type="Google" id="ProtNLM"/>
    </source>
</evidence>
<dbReference type="CDD" id="cd00130">
    <property type="entry name" value="PAS"/>
    <property type="match status" value="2"/>
</dbReference>
<keyword evidence="2" id="KW-1133">Transmembrane helix</keyword>
<feature type="domain" description="PAS" evidence="3">
    <location>
        <begin position="484"/>
        <end position="530"/>
    </location>
</feature>
<dbReference type="CDD" id="cd01949">
    <property type="entry name" value="GGDEF"/>
    <property type="match status" value="1"/>
</dbReference>
<comment type="caution">
    <text evidence="7">The sequence shown here is derived from an EMBL/GenBank/DDBJ whole genome shotgun (WGS) entry which is preliminary data.</text>
</comment>
<dbReference type="InterPro" id="IPR043128">
    <property type="entry name" value="Rev_trsase/Diguanyl_cyclase"/>
</dbReference>
<dbReference type="PANTHER" id="PTHR44757">
    <property type="entry name" value="DIGUANYLATE CYCLASE DGCP"/>
    <property type="match status" value="1"/>
</dbReference>
<dbReference type="CDD" id="cd01948">
    <property type="entry name" value="EAL"/>
    <property type="match status" value="1"/>
</dbReference>
<dbReference type="InterPro" id="IPR001610">
    <property type="entry name" value="PAC"/>
</dbReference>
<dbReference type="Pfam" id="PF00497">
    <property type="entry name" value="SBP_bac_3"/>
    <property type="match status" value="1"/>
</dbReference>
<dbReference type="PROSITE" id="PS50887">
    <property type="entry name" value="GGDEF"/>
    <property type="match status" value="1"/>
</dbReference>
<dbReference type="InterPro" id="IPR035965">
    <property type="entry name" value="PAS-like_dom_sf"/>
</dbReference>
<dbReference type="Pfam" id="PF08447">
    <property type="entry name" value="PAS_3"/>
    <property type="match status" value="2"/>
</dbReference>
<dbReference type="Gene3D" id="3.30.70.270">
    <property type="match status" value="1"/>
</dbReference>
<keyword evidence="1" id="KW-0175">Coiled coil</keyword>
<dbReference type="InterPro" id="IPR029787">
    <property type="entry name" value="Nucleotide_cyclase"/>
</dbReference>
<evidence type="ECO:0000259" key="5">
    <source>
        <dbReference type="PROSITE" id="PS50883"/>
    </source>
</evidence>
<dbReference type="PANTHER" id="PTHR44757:SF2">
    <property type="entry name" value="BIOFILM ARCHITECTURE MAINTENANCE PROTEIN MBAA"/>
    <property type="match status" value="1"/>
</dbReference>
<evidence type="ECO:0000313" key="8">
    <source>
        <dbReference type="Proteomes" id="UP000679992"/>
    </source>
</evidence>
<dbReference type="SUPFAM" id="SSF53850">
    <property type="entry name" value="Periplasmic binding protein-like II"/>
    <property type="match status" value="1"/>
</dbReference>
<dbReference type="SMART" id="SM00052">
    <property type="entry name" value="EAL"/>
    <property type="match status" value="1"/>
</dbReference>
<feature type="domain" description="EAL" evidence="5">
    <location>
        <begin position="920"/>
        <end position="1174"/>
    </location>
</feature>
<dbReference type="SMART" id="SM00062">
    <property type="entry name" value="PBPb"/>
    <property type="match status" value="1"/>
</dbReference>
<dbReference type="RefSeq" id="WP_213654442.1">
    <property type="nucleotide sequence ID" value="NZ_BOSL01000004.1"/>
</dbReference>
<dbReference type="Pfam" id="PF00990">
    <property type="entry name" value="GGDEF"/>
    <property type="match status" value="1"/>
</dbReference>
<dbReference type="SMART" id="SM00086">
    <property type="entry name" value="PAC"/>
    <property type="match status" value="3"/>
</dbReference>
<dbReference type="InterPro" id="IPR013655">
    <property type="entry name" value="PAS_fold_3"/>
</dbReference>
<dbReference type="PROSITE" id="PS50112">
    <property type="entry name" value="PAS"/>
    <property type="match status" value="2"/>
</dbReference>
<dbReference type="SMART" id="SM00091">
    <property type="entry name" value="PAS"/>
    <property type="match status" value="3"/>
</dbReference>
<sequence length="1189" mass="138099">MKRILWMFIFAVILFTSFYNPAFGEGSSRHNVTYYTELDYPPYKFNQHGYPSGFDLELTRMLFEEDKYSIYYTFDNWESAYNKLKNQEIDTVGLMAVSDSRKDDLLYSKPVMRTYTGVYVREYFEDQVTLATLQNFKIGVAAGQYTEQQLKVSAGVEDYSSFPTVEEGLMALREGSIDLLFENQHVVNYLMVKEGMNKEIRQVLYDLYPVDIAYGVSKGSPQMVEYINKRIDELRGEQSYEALYERYFFKHSDFYMERIRNRYILAGFILVFFLVLSYVLLKLYINRLRRAIHGEQQFSKDVLDHTNLFIWAVQGDKTTVRLNKYAEWLTGIKEETAIGTKYNELPGLKDRYKELFTLLDDALSMKFVDNREMTLLCADGSPSKVFLFRSSTIRGLSGDPDVFVVAGMDIQDRKVYENKLQNSYQELEATYEELAATQEEMERQFDELIKKEDKLRISEERFRLATLGSGAVIWDTVPSTGDYFVSDRLFELLGYERDEIQSTLGGWMDLIHPDDVKRITKLRQEYLNGESPVYEGEYRMRKKDGSYIWIQARGRLRKNHEGQVVRFAGSMIDITDRKESELRLQQSNHELEAMCEELTATQDELRINYEQLLENQEMLRRNEERYRLVTEASNGGIWEFDLVRKRYYYSQRWFELLGYSHDDHVTNEMVTDIVHPDDIEKYQRELEAAKKNGKSLFECEYRLRMKNGEYRWFQGRGKTVLNEAGESIRFIGSISDINELKLSQERLQHLAYYDALSDLPNRLYLLEELELVFSRPDGKAALFFVDTDNFKYINDTLGHKFGDRLLIEASARLSNIIGDEGILFRLGGDEFVILMKEIERKERAVELADRLLDGFKTPFHINDSDLYVSVSIGISYYPQDGTNAEEILKNADVAMYAAKEAGKGKYMIFDPSFLQAFNERVQLEKYLRQGLQNEEFLLYYQPQLSLKTGRIIGFESLIRWNSPELGFVSPLTFIKVAEDSRLIIPIGDWVILQACMFAKRLQDQGHGHYKIAVNISVIQLIQDNFVDKVMESLEITGLEPELLELEITESTIVESFDQLIPNLSFLRSKGIQIALDDFGTGYSSLGYLKQMPITTLKIDKTFIEHVPNDDDNRSLARAIVLIGRKMGLKVVAEGVETARQMQYVKRAKCDVIQGYLISKPLPEKEAIRLIRSNPVYDIGGKTSALQHPE</sequence>
<feature type="domain" description="PAS" evidence="3">
    <location>
        <begin position="622"/>
        <end position="693"/>
    </location>
</feature>
<dbReference type="NCBIfam" id="TIGR00254">
    <property type="entry name" value="GGDEF"/>
    <property type="match status" value="1"/>
</dbReference>
<protein>
    <recommendedName>
        <fullName evidence="9">Diguanylate cyclase</fullName>
    </recommendedName>
</protein>
<dbReference type="InterPro" id="IPR001633">
    <property type="entry name" value="EAL_dom"/>
</dbReference>
<evidence type="ECO:0000259" key="6">
    <source>
        <dbReference type="PROSITE" id="PS50887"/>
    </source>
</evidence>
<evidence type="ECO:0000313" key="7">
    <source>
        <dbReference type="EMBL" id="GIP52710.1"/>
    </source>
</evidence>
<feature type="domain" description="GGDEF" evidence="6">
    <location>
        <begin position="778"/>
        <end position="911"/>
    </location>
</feature>
<feature type="domain" description="PAC" evidence="4">
    <location>
        <begin position="697"/>
        <end position="749"/>
    </location>
</feature>
<name>A0ABQ4M9Q6_9BACL</name>
<evidence type="ECO:0000256" key="1">
    <source>
        <dbReference type="SAM" id="Coils"/>
    </source>
</evidence>
<dbReference type="Proteomes" id="UP000679992">
    <property type="component" value="Unassembled WGS sequence"/>
</dbReference>
<dbReference type="InterPro" id="IPR035919">
    <property type="entry name" value="EAL_sf"/>
</dbReference>
<evidence type="ECO:0000259" key="4">
    <source>
        <dbReference type="PROSITE" id="PS50113"/>
    </source>
</evidence>
<dbReference type="SUPFAM" id="SSF141868">
    <property type="entry name" value="EAL domain-like"/>
    <property type="match status" value="1"/>
</dbReference>
<dbReference type="Gene3D" id="3.40.190.10">
    <property type="entry name" value="Periplasmic binding protein-like II"/>
    <property type="match status" value="2"/>
</dbReference>
<feature type="transmembrane region" description="Helical" evidence="2">
    <location>
        <begin position="263"/>
        <end position="281"/>
    </location>
</feature>
<dbReference type="InterPro" id="IPR001638">
    <property type="entry name" value="Solute-binding_3/MltF_N"/>
</dbReference>
<dbReference type="InterPro" id="IPR000700">
    <property type="entry name" value="PAS-assoc_C"/>
</dbReference>
<evidence type="ECO:0000259" key="3">
    <source>
        <dbReference type="PROSITE" id="PS50112"/>
    </source>
</evidence>
<dbReference type="Gene3D" id="3.20.20.450">
    <property type="entry name" value="EAL domain"/>
    <property type="match status" value="1"/>
</dbReference>
<dbReference type="InterPro" id="IPR000160">
    <property type="entry name" value="GGDEF_dom"/>
</dbReference>
<feature type="domain" description="PAC" evidence="4">
    <location>
        <begin position="534"/>
        <end position="586"/>
    </location>
</feature>
<reference evidence="7 8" key="1">
    <citation type="submission" date="2021-03" db="EMBL/GenBank/DDBJ databases">
        <title>Antimicrobial resistance genes in bacteria isolated from Japanese honey, and their potential for conferring macrolide and lincosamide resistance in the American foulbrood pathogen Paenibacillus larvae.</title>
        <authorList>
            <person name="Okamoto M."/>
            <person name="Kumagai M."/>
            <person name="Kanamori H."/>
            <person name="Takamatsu D."/>
        </authorList>
    </citation>
    <scope>NUCLEOTIDE SEQUENCE [LARGE SCALE GENOMIC DNA]</scope>
    <source>
        <strain evidence="7 8">J42TS3</strain>
    </source>
</reference>
<keyword evidence="2" id="KW-0812">Transmembrane</keyword>
<feature type="coiled-coil region" evidence="1">
    <location>
        <begin position="413"/>
        <end position="458"/>
    </location>
</feature>
<dbReference type="PROSITE" id="PS50113">
    <property type="entry name" value="PAC"/>
    <property type="match status" value="3"/>
</dbReference>
<dbReference type="InterPro" id="IPR000014">
    <property type="entry name" value="PAS"/>
</dbReference>
<dbReference type="EMBL" id="BOSL01000004">
    <property type="protein sequence ID" value="GIP52710.1"/>
    <property type="molecule type" value="Genomic_DNA"/>
</dbReference>
<dbReference type="SUPFAM" id="SSF55073">
    <property type="entry name" value="Nucleotide cyclase"/>
    <property type="match status" value="1"/>
</dbReference>
<gene>
    <name evidence="7" type="ORF">J42TS3_17450</name>
</gene>
<dbReference type="NCBIfam" id="TIGR00229">
    <property type="entry name" value="sensory_box"/>
    <property type="match status" value="2"/>
</dbReference>
<feature type="coiled-coil region" evidence="1">
    <location>
        <begin position="577"/>
        <end position="622"/>
    </location>
</feature>
<evidence type="ECO:0000256" key="2">
    <source>
        <dbReference type="SAM" id="Phobius"/>
    </source>
</evidence>
<organism evidence="7 8">
    <name type="scientific">Paenibacillus vini</name>
    <dbReference type="NCBI Taxonomy" id="1476024"/>
    <lineage>
        <taxon>Bacteria</taxon>
        <taxon>Bacillati</taxon>
        <taxon>Bacillota</taxon>
        <taxon>Bacilli</taxon>
        <taxon>Bacillales</taxon>
        <taxon>Paenibacillaceae</taxon>
        <taxon>Paenibacillus</taxon>
    </lineage>
</organism>
<dbReference type="SMART" id="SM00267">
    <property type="entry name" value="GGDEF"/>
    <property type="match status" value="1"/>
</dbReference>
<dbReference type="PROSITE" id="PS50883">
    <property type="entry name" value="EAL"/>
    <property type="match status" value="1"/>
</dbReference>
<accession>A0ABQ4M9Q6</accession>
<feature type="domain" description="PAC" evidence="4">
    <location>
        <begin position="369"/>
        <end position="422"/>
    </location>
</feature>
<dbReference type="SUPFAM" id="SSF55785">
    <property type="entry name" value="PYP-like sensor domain (PAS domain)"/>
    <property type="match status" value="3"/>
</dbReference>
<dbReference type="InterPro" id="IPR052155">
    <property type="entry name" value="Biofilm_reg_signaling"/>
</dbReference>
<dbReference type="Gene3D" id="3.30.450.20">
    <property type="entry name" value="PAS domain"/>
    <property type="match status" value="3"/>
</dbReference>